<proteinExistence type="inferred from homology"/>
<dbReference type="AlphaFoldDB" id="A0A2N9JB83"/>
<evidence type="ECO:0000259" key="9">
    <source>
        <dbReference type="Pfam" id="PF05649"/>
    </source>
</evidence>
<evidence type="ECO:0000313" key="10">
    <source>
        <dbReference type="EMBL" id="SPD85401.1"/>
    </source>
</evidence>
<dbReference type="GO" id="GO:0046872">
    <property type="term" value="F:metal ion binding"/>
    <property type="evidence" value="ECO:0007669"/>
    <property type="project" value="UniProtKB-KW"/>
</dbReference>
<evidence type="ECO:0000313" key="11">
    <source>
        <dbReference type="Proteomes" id="UP000238164"/>
    </source>
</evidence>
<comment type="cofactor">
    <cofactor evidence="1">
        <name>Zn(2+)</name>
        <dbReference type="ChEBI" id="CHEBI:29105"/>
    </cofactor>
</comment>
<dbReference type="PANTHER" id="PTHR11733:SF167">
    <property type="entry name" value="FI17812P1-RELATED"/>
    <property type="match status" value="1"/>
</dbReference>
<evidence type="ECO:0000256" key="2">
    <source>
        <dbReference type="ARBA" id="ARBA00007357"/>
    </source>
</evidence>
<organism evidence="10 11">
    <name type="scientific">Micropruina glycogenica</name>
    <dbReference type="NCBI Taxonomy" id="75385"/>
    <lineage>
        <taxon>Bacteria</taxon>
        <taxon>Bacillati</taxon>
        <taxon>Actinomycetota</taxon>
        <taxon>Actinomycetes</taxon>
        <taxon>Propionibacteriales</taxon>
        <taxon>Nocardioidaceae</taxon>
        <taxon>Micropruina</taxon>
    </lineage>
</organism>
<gene>
    <name evidence="10" type="ORF">MPLG2_0365</name>
</gene>
<feature type="domain" description="Peptidase M13 C-terminal" evidence="8">
    <location>
        <begin position="432"/>
        <end position="634"/>
    </location>
</feature>
<dbReference type="Proteomes" id="UP000238164">
    <property type="component" value="Chromosome 1"/>
</dbReference>
<keyword evidence="3" id="KW-0645">Protease</keyword>
<evidence type="ECO:0000256" key="1">
    <source>
        <dbReference type="ARBA" id="ARBA00001947"/>
    </source>
</evidence>
<dbReference type="Pfam" id="PF05649">
    <property type="entry name" value="Peptidase_M13_N"/>
    <property type="match status" value="1"/>
</dbReference>
<dbReference type="Gene3D" id="1.10.1380.10">
    <property type="entry name" value="Neutral endopeptidase , domain2"/>
    <property type="match status" value="1"/>
</dbReference>
<evidence type="ECO:0000256" key="4">
    <source>
        <dbReference type="ARBA" id="ARBA00022723"/>
    </source>
</evidence>
<protein>
    <submittedName>
        <fullName evidence="10">Endothelin-converting enzyme Metallo peptidase. MEROPS family M13</fullName>
    </submittedName>
</protein>
<evidence type="ECO:0000256" key="3">
    <source>
        <dbReference type="ARBA" id="ARBA00022670"/>
    </source>
</evidence>
<keyword evidence="4" id="KW-0479">Metal-binding</keyword>
<keyword evidence="11" id="KW-1185">Reference proteome</keyword>
<dbReference type="PANTHER" id="PTHR11733">
    <property type="entry name" value="ZINC METALLOPROTEASE FAMILY M13 NEPRILYSIN-RELATED"/>
    <property type="match status" value="1"/>
</dbReference>
<dbReference type="KEGG" id="mgg:MPLG2_0365"/>
<dbReference type="PRINTS" id="PR00786">
    <property type="entry name" value="NEPRILYSIN"/>
</dbReference>
<keyword evidence="6" id="KW-0862">Zinc</keyword>
<accession>A0A2N9JB83</accession>
<evidence type="ECO:0000256" key="5">
    <source>
        <dbReference type="ARBA" id="ARBA00022801"/>
    </source>
</evidence>
<name>A0A2N9JB83_9ACTN</name>
<reference evidence="10 11" key="1">
    <citation type="submission" date="2018-02" db="EMBL/GenBank/DDBJ databases">
        <authorList>
            <person name="Cohen D.B."/>
            <person name="Kent A.D."/>
        </authorList>
    </citation>
    <scope>NUCLEOTIDE SEQUENCE [LARGE SCALE GENOMIC DNA]</scope>
    <source>
        <strain evidence="10">1</strain>
    </source>
</reference>
<evidence type="ECO:0000256" key="6">
    <source>
        <dbReference type="ARBA" id="ARBA00022833"/>
    </source>
</evidence>
<dbReference type="Pfam" id="PF01431">
    <property type="entry name" value="Peptidase_M13"/>
    <property type="match status" value="1"/>
</dbReference>
<keyword evidence="5" id="KW-0378">Hydrolase</keyword>
<keyword evidence="7" id="KW-0482">Metalloprotease</keyword>
<dbReference type="SUPFAM" id="SSF55486">
    <property type="entry name" value="Metalloproteases ('zincins'), catalytic domain"/>
    <property type="match status" value="1"/>
</dbReference>
<dbReference type="PROSITE" id="PS51885">
    <property type="entry name" value="NEPRILYSIN"/>
    <property type="match status" value="1"/>
</dbReference>
<sequence length="638" mass="72074">MTTFDLDPAVRPQDDLFRHVNGRWLASTPIPDDRPSYGATQVLREQAEEAVRDIVTGLQNSTPGSEAAKVENLFASFMNTDEVERRGLDPVAALLAEVDAIDSVPALLDYFGRSILRGTGSPVALDVESDPGDPTRYALFAMQSGLGLPDEEYYRDDKFADIRDAYVTHVADTLTLAGLDADQARLVMQLETEIAKRHWNKVRTRDLRQMYNPTRPEVFAQRVDWLRMLGAAQVPPVDQLIDGQPSFMSELAELIDEEWLSSWRAWARWHLLSALSPYLPEAFVASRFAFYGTVLNGIPTNRARWKRGITLVERCLGEAVGRLYVERHFSPVAKQRMDELVANLVEAYRQSISELDWMTEATRTQSLDKLSKFVSKIGYPDQWRDYSALVIEADDLVGNVLRSSAFEHAYEWSKLGGPIKKHEWLMTPQTVNAYYHPLRNEIVFPAAILQPPFFDEHADEAVNYGAIGAVIGHEIGHGFDDQGSTCDGDGKLRNWWTDDDRAAFEDRTKALIEQYNELEPDETPGHHVNGELTIGENIGDLGGLSIAHRAWLLAVGDQDVEPIDGLTGEQRLFMSWARAWQHKARPEALITQLTTDPHSPDEFRCNQVVRNIEEFYSAFGVTGDDELWMAPELRVKIW</sequence>
<evidence type="ECO:0000256" key="7">
    <source>
        <dbReference type="ARBA" id="ARBA00023049"/>
    </source>
</evidence>
<dbReference type="EMBL" id="LT985188">
    <property type="protein sequence ID" value="SPD85401.1"/>
    <property type="molecule type" value="Genomic_DNA"/>
</dbReference>
<dbReference type="InterPro" id="IPR008753">
    <property type="entry name" value="Peptidase_M13_N"/>
</dbReference>
<dbReference type="GO" id="GO:0016485">
    <property type="term" value="P:protein processing"/>
    <property type="evidence" value="ECO:0007669"/>
    <property type="project" value="TreeGrafter"/>
</dbReference>
<feature type="domain" description="Peptidase M13 N-terminal" evidence="9">
    <location>
        <begin position="12"/>
        <end position="380"/>
    </location>
</feature>
<comment type="similarity">
    <text evidence="2">Belongs to the peptidase M13 family.</text>
</comment>
<dbReference type="InterPro" id="IPR042089">
    <property type="entry name" value="Peptidase_M13_dom_2"/>
</dbReference>
<dbReference type="InterPro" id="IPR018497">
    <property type="entry name" value="Peptidase_M13_C"/>
</dbReference>
<evidence type="ECO:0000259" key="8">
    <source>
        <dbReference type="Pfam" id="PF01431"/>
    </source>
</evidence>
<dbReference type="Gene3D" id="3.40.390.10">
    <property type="entry name" value="Collagenase (Catalytic Domain)"/>
    <property type="match status" value="1"/>
</dbReference>
<dbReference type="InterPro" id="IPR024079">
    <property type="entry name" value="MetalloPept_cat_dom_sf"/>
</dbReference>
<dbReference type="RefSeq" id="WP_197710038.1">
    <property type="nucleotide sequence ID" value="NZ_BAAAGO010000024.1"/>
</dbReference>
<dbReference type="GO" id="GO:0005886">
    <property type="term" value="C:plasma membrane"/>
    <property type="evidence" value="ECO:0007669"/>
    <property type="project" value="TreeGrafter"/>
</dbReference>
<dbReference type="CDD" id="cd08662">
    <property type="entry name" value="M13"/>
    <property type="match status" value="1"/>
</dbReference>
<dbReference type="GO" id="GO:0004222">
    <property type="term" value="F:metalloendopeptidase activity"/>
    <property type="evidence" value="ECO:0007669"/>
    <property type="project" value="InterPro"/>
</dbReference>
<dbReference type="InterPro" id="IPR000718">
    <property type="entry name" value="Peptidase_M13"/>
</dbReference>